<evidence type="ECO:0000313" key="3">
    <source>
        <dbReference type="Proteomes" id="UP001310248"/>
    </source>
</evidence>
<name>A0ABU7G992_9ALTE</name>
<evidence type="ECO:0000256" key="1">
    <source>
        <dbReference type="SAM" id="SignalP"/>
    </source>
</evidence>
<dbReference type="EMBL" id="JAYDYW010000017">
    <property type="protein sequence ID" value="MEE1675987.1"/>
    <property type="molecule type" value="Genomic_DNA"/>
</dbReference>
<protein>
    <recommendedName>
        <fullName evidence="4">Solute-binding protein family 3/N-terminal domain-containing protein</fullName>
    </recommendedName>
</protein>
<organism evidence="2 3">
    <name type="scientific">Agarivorans aestuarii</name>
    <dbReference type="NCBI Taxonomy" id="1563703"/>
    <lineage>
        <taxon>Bacteria</taxon>
        <taxon>Pseudomonadati</taxon>
        <taxon>Pseudomonadota</taxon>
        <taxon>Gammaproteobacteria</taxon>
        <taxon>Alteromonadales</taxon>
        <taxon>Alteromonadaceae</taxon>
        <taxon>Agarivorans</taxon>
    </lineage>
</organism>
<keyword evidence="1" id="KW-0732">Signal</keyword>
<sequence>MWKLVVCLSLLSTQLMAANVELRLPAYSDDSHIYYHELLEQALLEAGHQPVIDIPSANLPQKRAESMLRNGQLSLVWLLASAERDNDPNFTPVKIGLTNGLIGHRLLLVPRSEVDAYRFVNTLEDFQKLNKTGGFGKNWFDVDVWQANQLKTVEVDGEWRRLYKMVANHKRGIDYFSRGFTEIINDSLHHPYLAIEPYLILQYERDFQFYVSNSQPELAAIIEDALKKAEDSGLLDKLIEEYWREDFDLLNYRRRVKIELKTPQ</sequence>
<dbReference type="Proteomes" id="UP001310248">
    <property type="component" value="Unassembled WGS sequence"/>
</dbReference>
<evidence type="ECO:0000313" key="2">
    <source>
        <dbReference type="EMBL" id="MEE1675987.1"/>
    </source>
</evidence>
<feature type="chain" id="PRO_5046119634" description="Solute-binding protein family 3/N-terminal domain-containing protein" evidence="1">
    <location>
        <begin position="18"/>
        <end position="264"/>
    </location>
</feature>
<evidence type="ECO:0008006" key="4">
    <source>
        <dbReference type="Google" id="ProtNLM"/>
    </source>
</evidence>
<accession>A0ABU7G992</accession>
<reference evidence="3" key="1">
    <citation type="submission" date="2023-07" db="EMBL/GenBank/DDBJ databases">
        <title>Draft genome sequence of Agarivorans aestuarii strain ZMCS4, a CAZymes producing bacteria isolated from the marine brown algae Clodostephus spongiosus.</title>
        <authorList>
            <person name="Lorente B."/>
            <person name="Cabral C."/>
            <person name="Frias J."/>
            <person name="Faria J."/>
            <person name="Toubarro D."/>
        </authorList>
    </citation>
    <scope>NUCLEOTIDE SEQUENCE [LARGE SCALE GENOMIC DNA]</scope>
    <source>
        <strain evidence="3">ZMCS4</strain>
    </source>
</reference>
<feature type="signal peptide" evidence="1">
    <location>
        <begin position="1"/>
        <end position="17"/>
    </location>
</feature>
<dbReference type="RefSeq" id="WP_329776737.1">
    <property type="nucleotide sequence ID" value="NZ_JAYDYW010000017.1"/>
</dbReference>
<proteinExistence type="predicted"/>
<dbReference type="SUPFAM" id="SSF53850">
    <property type="entry name" value="Periplasmic binding protein-like II"/>
    <property type="match status" value="1"/>
</dbReference>
<comment type="caution">
    <text evidence="2">The sequence shown here is derived from an EMBL/GenBank/DDBJ whole genome shotgun (WGS) entry which is preliminary data.</text>
</comment>
<keyword evidence="3" id="KW-1185">Reference proteome</keyword>
<gene>
    <name evidence="2" type="ORF">SNR37_001314</name>
</gene>